<evidence type="ECO:0000256" key="4">
    <source>
        <dbReference type="ARBA" id="ARBA00022670"/>
    </source>
</evidence>
<evidence type="ECO:0000259" key="9">
    <source>
        <dbReference type="Pfam" id="PF01433"/>
    </source>
</evidence>
<dbReference type="PANTHER" id="PTHR11533:SF299">
    <property type="entry name" value="AMINOPEPTIDASE"/>
    <property type="match status" value="1"/>
</dbReference>
<evidence type="ECO:0000256" key="8">
    <source>
        <dbReference type="ARBA" id="ARBA00023049"/>
    </source>
</evidence>
<dbReference type="Pfam" id="PF01433">
    <property type="entry name" value="Peptidase_M1"/>
    <property type="match status" value="1"/>
</dbReference>
<feature type="domain" description="ERAP1-like C-terminal" evidence="10">
    <location>
        <begin position="602"/>
        <end position="899"/>
    </location>
</feature>
<evidence type="ECO:0000313" key="12">
    <source>
        <dbReference type="EMBL" id="CDW87910.1"/>
    </source>
</evidence>
<feature type="domain" description="Aminopeptidase N-like N-terminal" evidence="11">
    <location>
        <begin position="63"/>
        <end position="219"/>
    </location>
</feature>
<feature type="domain" description="Peptidase M1 membrane alanine aminopeptidase" evidence="9">
    <location>
        <begin position="305"/>
        <end position="520"/>
    </location>
</feature>
<dbReference type="Pfam" id="PF17900">
    <property type="entry name" value="Peptidase_M1_N"/>
    <property type="match status" value="1"/>
</dbReference>
<keyword evidence="6" id="KW-0378">Hydrolase</keyword>
<keyword evidence="4" id="KW-0645">Protease</keyword>
<evidence type="ECO:0000256" key="5">
    <source>
        <dbReference type="ARBA" id="ARBA00022723"/>
    </source>
</evidence>
<evidence type="ECO:0000256" key="6">
    <source>
        <dbReference type="ARBA" id="ARBA00022801"/>
    </source>
</evidence>
<dbReference type="GO" id="GO:0042277">
    <property type="term" value="F:peptide binding"/>
    <property type="evidence" value="ECO:0007669"/>
    <property type="project" value="TreeGrafter"/>
</dbReference>
<dbReference type="InterPro" id="IPR045357">
    <property type="entry name" value="Aminopeptidase_N-like_N"/>
</dbReference>
<protein>
    <submittedName>
        <fullName evidence="12">Membrane alanyl aminopeptidase</fullName>
    </submittedName>
</protein>
<dbReference type="GO" id="GO:0005737">
    <property type="term" value="C:cytoplasm"/>
    <property type="evidence" value="ECO:0007669"/>
    <property type="project" value="TreeGrafter"/>
</dbReference>
<dbReference type="InterPro" id="IPR001930">
    <property type="entry name" value="Peptidase_M1"/>
</dbReference>
<dbReference type="GO" id="GO:0005615">
    <property type="term" value="C:extracellular space"/>
    <property type="evidence" value="ECO:0007669"/>
    <property type="project" value="TreeGrafter"/>
</dbReference>
<accession>A0A078AZS6</accession>
<dbReference type="AlphaFoldDB" id="A0A078AZS6"/>
<reference evidence="12 13" key="1">
    <citation type="submission" date="2014-06" db="EMBL/GenBank/DDBJ databases">
        <authorList>
            <person name="Swart Estienne"/>
        </authorList>
    </citation>
    <scope>NUCLEOTIDE SEQUENCE [LARGE SCALE GENOMIC DNA]</scope>
    <source>
        <strain evidence="12 13">130c</strain>
    </source>
</reference>
<dbReference type="InterPro" id="IPR042097">
    <property type="entry name" value="Aminopeptidase_N-like_N_sf"/>
</dbReference>
<dbReference type="InterPro" id="IPR050344">
    <property type="entry name" value="Peptidase_M1_aminopeptidases"/>
</dbReference>
<proteinExistence type="inferred from homology"/>
<sequence length="926" mass="108974">MVLTSLVAGSLFSGYYYAKTQNDKVANAKFDKVFMYDPQFSQQNIPLYHKQARMRDHMISKVRYELFLVLGKGESFEGKVMIDFFVKDKNIDELFLDFQGVGVTDLHVNETKIQQPNIRFSKHRIYIPQYNLKHNQMNRVTVRFQNKYVSNSAGFHRYEDPIDKEVYLYTHLEPFFCHRWFPCFDQPSLRAPFKLNVVTPDPRWQVISNENIQQTLNLESVISRSILEQEHLSDALERLQIPEQGNLIIFEQSPPISTYIYALAAGPYCSFQNETGFKVPMKIYCRKSKIRYADVKERFRTIEIAVNFFEGLFQTPFPWKKYDQVFIPEFRISGMENVGCIMMRDSFLLPNEEKTFFEFQQWYKVAVHELSHMWFGDLVTIKWWNDLWLKESFADYCASVCLTECEEFKHVQNPDQFSLHFVTEALNEDTKKSTHPIQVTVNHTNDAFNVFDKICYRKGAAFLRQMDHFLGREVMKDGIKLYFDKNAFKACTLTDFIDALQIALTRREQEFNLQEWTDSWLTKAGVNELTAEVEKRAGRLAFTIHINQSYPRFGDQVYHEQIMDVAIYDKDCNQRILSDVRIQPDGITKDIIQGLEKAPAAILINANNKGYCRTVLDQESLKFFLQNLSKITDTLNRSYIWRILCDNLAIKVVKPEQFIQCVESHLLNETEEYTMTTVLTTLQHVIRNLASDDKRNEYAINLYMMLLEKIEKNCPTQSMENLLLQEMLSLMQYDQSELPMQWLAESQIKLNKKVIQLNKEQRYALIKLIFKNPSIELAHKQELLEKEKSTDFSDFDLLQEFGCLASLSDNENKFKLWDTYIHGSTFNVKGLEASSKHLYDFNNIKQCQEIADHFYDSVESVFAAHHRDYSRVFFTYLSPSFLGRQSDLFRLREIFERQKNSEDTNFVQLLTNEIELFELILEIKGK</sequence>
<evidence type="ECO:0000259" key="10">
    <source>
        <dbReference type="Pfam" id="PF11838"/>
    </source>
</evidence>
<dbReference type="GO" id="GO:0043171">
    <property type="term" value="P:peptide catabolic process"/>
    <property type="evidence" value="ECO:0007669"/>
    <property type="project" value="TreeGrafter"/>
</dbReference>
<dbReference type="Gene3D" id="2.60.40.1730">
    <property type="entry name" value="tricorn interacting facor f3 domain"/>
    <property type="match status" value="1"/>
</dbReference>
<dbReference type="SUPFAM" id="SSF55486">
    <property type="entry name" value="Metalloproteases ('zincins'), catalytic domain"/>
    <property type="match status" value="1"/>
</dbReference>
<dbReference type="Gene3D" id="1.10.390.10">
    <property type="entry name" value="Neutral Protease Domain 2"/>
    <property type="match status" value="1"/>
</dbReference>
<comment type="cofactor">
    <cofactor evidence="1">
        <name>Zn(2+)</name>
        <dbReference type="ChEBI" id="CHEBI:29105"/>
    </cofactor>
</comment>
<dbReference type="PANTHER" id="PTHR11533">
    <property type="entry name" value="PROTEASE M1 ZINC METALLOPROTEASE"/>
    <property type="match status" value="1"/>
</dbReference>
<name>A0A078AZS6_STYLE</name>
<dbReference type="InterPro" id="IPR027268">
    <property type="entry name" value="Peptidase_M4/M1_CTD_sf"/>
</dbReference>
<dbReference type="InParanoid" id="A0A078AZS6"/>
<evidence type="ECO:0000259" key="11">
    <source>
        <dbReference type="Pfam" id="PF17900"/>
    </source>
</evidence>
<keyword evidence="5" id="KW-0479">Metal-binding</keyword>
<dbReference type="InterPro" id="IPR024571">
    <property type="entry name" value="ERAP1-like_C_dom"/>
</dbReference>
<dbReference type="EMBL" id="CCKQ01016050">
    <property type="protein sequence ID" value="CDW87910.1"/>
    <property type="molecule type" value="Genomic_DNA"/>
</dbReference>
<dbReference type="Proteomes" id="UP000039865">
    <property type="component" value="Unassembled WGS sequence"/>
</dbReference>
<comment type="similarity">
    <text evidence="2">Belongs to the peptidase M1 family.</text>
</comment>
<evidence type="ECO:0000256" key="1">
    <source>
        <dbReference type="ARBA" id="ARBA00001947"/>
    </source>
</evidence>
<dbReference type="OrthoDB" id="10031169at2759"/>
<dbReference type="OMA" id="LDFFHDH"/>
<dbReference type="GO" id="GO:0006508">
    <property type="term" value="P:proteolysis"/>
    <property type="evidence" value="ECO:0007669"/>
    <property type="project" value="UniProtKB-KW"/>
</dbReference>
<keyword evidence="7" id="KW-0862">Zinc</keyword>
<dbReference type="InterPro" id="IPR014782">
    <property type="entry name" value="Peptidase_M1_dom"/>
</dbReference>
<dbReference type="PRINTS" id="PR00756">
    <property type="entry name" value="ALADIPTASE"/>
</dbReference>
<evidence type="ECO:0000256" key="3">
    <source>
        <dbReference type="ARBA" id="ARBA00022438"/>
    </source>
</evidence>
<keyword evidence="8" id="KW-0482">Metalloprotease</keyword>
<evidence type="ECO:0000313" key="13">
    <source>
        <dbReference type="Proteomes" id="UP000039865"/>
    </source>
</evidence>
<keyword evidence="3 12" id="KW-0031">Aminopeptidase</keyword>
<evidence type="ECO:0000256" key="7">
    <source>
        <dbReference type="ARBA" id="ARBA00022833"/>
    </source>
</evidence>
<keyword evidence="13" id="KW-1185">Reference proteome</keyword>
<dbReference type="SUPFAM" id="SSF63737">
    <property type="entry name" value="Leukotriene A4 hydrolase N-terminal domain"/>
    <property type="match status" value="1"/>
</dbReference>
<dbReference type="Pfam" id="PF11838">
    <property type="entry name" value="ERAP1_C"/>
    <property type="match status" value="1"/>
</dbReference>
<evidence type="ECO:0000256" key="2">
    <source>
        <dbReference type="ARBA" id="ARBA00010136"/>
    </source>
</evidence>
<dbReference type="GO" id="GO:0008270">
    <property type="term" value="F:zinc ion binding"/>
    <property type="evidence" value="ECO:0007669"/>
    <property type="project" value="InterPro"/>
</dbReference>
<gene>
    <name evidence="12" type="primary">Contig7062.g7555</name>
    <name evidence="12" type="ORF">STYLEM_17025</name>
</gene>
<dbReference type="GO" id="GO:0016020">
    <property type="term" value="C:membrane"/>
    <property type="evidence" value="ECO:0007669"/>
    <property type="project" value="TreeGrafter"/>
</dbReference>
<organism evidence="12 13">
    <name type="scientific">Stylonychia lemnae</name>
    <name type="common">Ciliate</name>
    <dbReference type="NCBI Taxonomy" id="5949"/>
    <lineage>
        <taxon>Eukaryota</taxon>
        <taxon>Sar</taxon>
        <taxon>Alveolata</taxon>
        <taxon>Ciliophora</taxon>
        <taxon>Intramacronucleata</taxon>
        <taxon>Spirotrichea</taxon>
        <taxon>Stichotrichia</taxon>
        <taxon>Sporadotrichida</taxon>
        <taxon>Oxytrichidae</taxon>
        <taxon>Stylonychinae</taxon>
        <taxon>Stylonychia</taxon>
    </lineage>
</organism>
<dbReference type="GO" id="GO:0070006">
    <property type="term" value="F:metalloaminopeptidase activity"/>
    <property type="evidence" value="ECO:0007669"/>
    <property type="project" value="TreeGrafter"/>
</dbReference>
<dbReference type="CDD" id="cd09602">
    <property type="entry name" value="M1_APN"/>
    <property type="match status" value="1"/>
</dbReference>
<dbReference type="FunFam" id="1.10.390.10:FF:000013">
    <property type="entry name" value="Aminopeptidase N"/>
    <property type="match status" value="1"/>
</dbReference>